<reference evidence="5" key="1">
    <citation type="journal article" date="2014" name="Nucleic Acids Res.">
        <title>The evolutionary dynamics of variant antigen genes in Babesia reveal a history of genomic innovation underlying host-parasite interaction.</title>
        <authorList>
            <person name="Jackson A.P."/>
            <person name="Otto T.D."/>
            <person name="Darby A."/>
            <person name="Ramaprasad A."/>
            <person name="Xia D."/>
            <person name="Echaide I.E."/>
            <person name="Farber M."/>
            <person name="Gahlot S."/>
            <person name="Gamble J."/>
            <person name="Gupta D."/>
            <person name="Gupta Y."/>
            <person name="Jackson L."/>
            <person name="Malandrin L."/>
            <person name="Malas T.B."/>
            <person name="Moussa E."/>
            <person name="Nair M."/>
            <person name="Reid A.J."/>
            <person name="Sanders M."/>
            <person name="Sharma J."/>
            <person name="Tracey A."/>
            <person name="Quail M.A."/>
            <person name="Weir W."/>
            <person name="Wastling J.M."/>
            <person name="Hall N."/>
            <person name="Willadsen P."/>
            <person name="Lingelbach K."/>
            <person name="Shiels B."/>
            <person name="Tait A."/>
            <person name="Berriman M."/>
            <person name="Allred D.R."/>
            <person name="Pain A."/>
        </authorList>
    </citation>
    <scope>NUCLEOTIDE SEQUENCE</scope>
    <source>
        <strain evidence="5">1802A</strain>
    </source>
</reference>
<feature type="region of interest" description="Disordered" evidence="2">
    <location>
        <begin position="1"/>
        <end position="20"/>
    </location>
</feature>
<feature type="domain" description="Cwf19-like protein C-terminal" evidence="3">
    <location>
        <begin position="214"/>
        <end position="307"/>
    </location>
</feature>
<feature type="domain" description="Cwf19-like C-terminal" evidence="4">
    <location>
        <begin position="79"/>
        <end position="205"/>
    </location>
</feature>
<keyword evidence="6" id="KW-1185">Reference proteome</keyword>
<evidence type="ECO:0000256" key="1">
    <source>
        <dbReference type="ARBA" id="ARBA00006795"/>
    </source>
</evidence>
<sequence>MAHAAKRQRHGGSSEKPQRIVVDGSLYQSNHEAANSLRRRILVKLDGERFVLPPCQFRRIAKFKPVDIQPAPTTPQSRRYESQCPWCEASNRPSLQLSHSKTILLTLEQQRYAILYDQLVLAPMQHVQSTLYLDDAAYTELRNYQKTLVQMFHEQQKAVLFVEISLRDPYLQNKDSGQIRRNQHSRIECFPVPLDALQVAKSYFKKAITDLVPEWAQNRKVITVTGKTGVRGSIPKGYDFVHVDYSLSGDGLACVIEDATKVPPSFSREVVAGILEMDTMERAFRSNDKYAQAFSWLRNQYKNFDWTNIK</sequence>
<dbReference type="Proteomes" id="UP001195914">
    <property type="component" value="Unassembled WGS sequence"/>
</dbReference>
<dbReference type="PANTHER" id="PTHR12072">
    <property type="entry name" value="CWF19, CELL CYCLE CONTROL PROTEIN"/>
    <property type="match status" value="1"/>
</dbReference>
<evidence type="ECO:0000313" key="6">
    <source>
        <dbReference type="Proteomes" id="UP001195914"/>
    </source>
</evidence>
<dbReference type="Pfam" id="PF04677">
    <property type="entry name" value="CwfJ_C_1"/>
    <property type="match status" value="1"/>
</dbReference>
<evidence type="ECO:0000256" key="2">
    <source>
        <dbReference type="SAM" id="MobiDB-lite"/>
    </source>
</evidence>
<accession>A0AAD9G7Y8</accession>
<evidence type="ECO:0000259" key="3">
    <source>
        <dbReference type="Pfam" id="PF04676"/>
    </source>
</evidence>
<reference evidence="5" key="2">
    <citation type="submission" date="2021-05" db="EMBL/GenBank/DDBJ databases">
        <authorList>
            <person name="Pain A."/>
        </authorList>
    </citation>
    <scope>NUCLEOTIDE SEQUENCE</scope>
    <source>
        <strain evidence="5">1802A</strain>
    </source>
</reference>
<dbReference type="GO" id="GO:0071014">
    <property type="term" value="C:post-mRNA release spliceosomal complex"/>
    <property type="evidence" value="ECO:0007669"/>
    <property type="project" value="TreeGrafter"/>
</dbReference>
<feature type="compositionally biased region" description="Basic residues" evidence="2">
    <location>
        <begin position="1"/>
        <end position="10"/>
    </location>
</feature>
<dbReference type="InterPro" id="IPR040194">
    <property type="entry name" value="Cwf19-like"/>
</dbReference>
<organism evidence="5 6">
    <name type="scientific">Babesia divergens</name>
    <dbReference type="NCBI Taxonomy" id="32595"/>
    <lineage>
        <taxon>Eukaryota</taxon>
        <taxon>Sar</taxon>
        <taxon>Alveolata</taxon>
        <taxon>Apicomplexa</taxon>
        <taxon>Aconoidasida</taxon>
        <taxon>Piroplasmida</taxon>
        <taxon>Babesiidae</taxon>
        <taxon>Babesia</taxon>
    </lineage>
</organism>
<dbReference type="InterPro" id="IPR006768">
    <property type="entry name" value="Cwf19-like_C_dom-1"/>
</dbReference>
<dbReference type="GO" id="GO:0000398">
    <property type="term" value="P:mRNA splicing, via spliceosome"/>
    <property type="evidence" value="ECO:0007669"/>
    <property type="project" value="TreeGrafter"/>
</dbReference>
<dbReference type="PANTHER" id="PTHR12072:SF5">
    <property type="entry name" value="CWF19-LIKE PROTEIN 2"/>
    <property type="match status" value="1"/>
</dbReference>
<comment type="caution">
    <text evidence="5">The sequence shown here is derived from an EMBL/GenBank/DDBJ whole genome shotgun (WGS) entry which is preliminary data.</text>
</comment>
<evidence type="ECO:0000313" key="5">
    <source>
        <dbReference type="EMBL" id="KAK1933490.1"/>
    </source>
</evidence>
<name>A0AAD9G7Y8_BABDI</name>
<gene>
    <name evidence="5" type="ORF">X943_003885</name>
</gene>
<dbReference type="InterPro" id="IPR006767">
    <property type="entry name" value="Cwf19-like_C_dom-2"/>
</dbReference>
<protein>
    <submittedName>
        <fullName evidence="5">Uncharacterized protein</fullName>
    </submittedName>
</protein>
<dbReference type="AlphaFoldDB" id="A0AAD9G7Y8"/>
<comment type="similarity">
    <text evidence="1">Belongs to the CWF19 family.</text>
</comment>
<evidence type="ECO:0000259" key="4">
    <source>
        <dbReference type="Pfam" id="PF04677"/>
    </source>
</evidence>
<dbReference type="Pfam" id="PF04676">
    <property type="entry name" value="CwfJ_C_2"/>
    <property type="match status" value="1"/>
</dbReference>
<proteinExistence type="inferred from homology"/>
<dbReference type="EMBL" id="JAHBMH010000073">
    <property type="protein sequence ID" value="KAK1933490.1"/>
    <property type="molecule type" value="Genomic_DNA"/>
</dbReference>